<feature type="region of interest" description="Disordered" evidence="1">
    <location>
        <begin position="1"/>
        <end position="80"/>
    </location>
</feature>
<organism evidence="2">
    <name type="scientific">Arundo donax</name>
    <name type="common">Giant reed</name>
    <name type="synonym">Donax arundinaceus</name>
    <dbReference type="NCBI Taxonomy" id="35708"/>
    <lineage>
        <taxon>Eukaryota</taxon>
        <taxon>Viridiplantae</taxon>
        <taxon>Streptophyta</taxon>
        <taxon>Embryophyta</taxon>
        <taxon>Tracheophyta</taxon>
        <taxon>Spermatophyta</taxon>
        <taxon>Magnoliopsida</taxon>
        <taxon>Liliopsida</taxon>
        <taxon>Poales</taxon>
        <taxon>Poaceae</taxon>
        <taxon>PACMAD clade</taxon>
        <taxon>Arundinoideae</taxon>
        <taxon>Arundineae</taxon>
        <taxon>Arundo</taxon>
    </lineage>
</organism>
<reference evidence="2" key="1">
    <citation type="submission" date="2014-09" db="EMBL/GenBank/DDBJ databases">
        <authorList>
            <person name="Magalhaes I.L.F."/>
            <person name="Oliveira U."/>
            <person name="Santos F.R."/>
            <person name="Vidigal T.H.D.A."/>
            <person name="Brescovit A.D."/>
            <person name="Santos A.J."/>
        </authorList>
    </citation>
    <scope>NUCLEOTIDE SEQUENCE</scope>
    <source>
        <tissue evidence="2">Shoot tissue taken approximately 20 cm above the soil surface</tissue>
    </source>
</reference>
<name>A0A0A9TZ33_ARUDO</name>
<sequence>MVALEDGLLPEHRAAPAADDQLGGRGRLHVLHLPDLHPRRRSDHLQPSYPASEFRAPPPRRRPRAGATAGRGACNGGPWS</sequence>
<dbReference type="AlphaFoldDB" id="A0A0A9TZ33"/>
<proteinExistence type="predicted"/>
<protein>
    <submittedName>
        <fullName evidence="2">Uncharacterized protein</fullName>
    </submittedName>
</protein>
<evidence type="ECO:0000256" key="1">
    <source>
        <dbReference type="SAM" id="MobiDB-lite"/>
    </source>
</evidence>
<dbReference type="EMBL" id="GBRH01280592">
    <property type="protein sequence ID" value="JAD17303.1"/>
    <property type="molecule type" value="Transcribed_RNA"/>
</dbReference>
<accession>A0A0A9TZ33</accession>
<reference evidence="2" key="2">
    <citation type="journal article" date="2015" name="Data Brief">
        <title>Shoot transcriptome of the giant reed, Arundo donax.</title>
        <authorList>
            <person name="Barrero R.A."/>
            <person name="Guerrero F.D."/>
            <person name="Moolhuijzen P."/>
            <person name="Goolsby J.A."/>
            <person name="Tidwell J."/>
            <person name="Bellgard S.E."/>
            <person name="Bellgard M.I."/>
        </authorList>
    </citation>
    <scope>NUCLEOTIDE SEQUENCE</scope>
    <source>
        <tissue evidence="2">Shoot tissue taken approximately 20 cm above the soil surface</tissue>
    </source>
</reference>
<evidence type="ECO:0000313" key="2">
    <source>
        <dbReference type="EMBL" id="JAD17303.1"/>
    </source>
</evidence>